<keyword evidence="1" id="KW-0175">Coiled coil</keyword>
<organism evidence="4 8">
    <name type="scientific">Blautia obeum</name>
    <dbReference type="NCBI Taxonomy" id="40520"/>
    <lineage>
        <taxon>Bacteria</taxon>
        <taxon>Bacillati</taxon>
        <taxon>Bacillota</taxon>
        <taxon>Clostridia</taxon>
        <taxon>Lachnospirales</taxon>
        <taxon>Lachnospiraceae</taxon>
        <taxon>Blautia</taxon>
    </lineage>
</organism>
<dbReference type="NCBIfam" id="TIGR01784">
    <property type="entry name" value="T_den_put_tspse"/>
    <property type="match status" value="1"/>
</dbReference>
<dbReference type="EMBL" id="QRSS01000001">
    <property type="protein sequence ID" value="RGQ07865.1"/>
    <property type="molecule type" value="Genomic_DNA"/>
</dbReference>
<comment type="caution">
    <text evidence="4">The sequence shown here is derived from an EMBL/GenBank/DDBJ whole genome shotgun (WGS) entry which is preliminary data.</text>
</comment>
<protein>
    <submittedName>
        <fullName evidence="4">Rpn family recombination-promoting nuclease/putative transposase</fullName>
    </submittedName>
</protein>
<dbReference type="Proteomes" id="UP000283585">
    <property type="component" value="Unassembled WGS sequence"/>
</dbReference>
<sequence>MWMQRRKLEELSLMDDFLFNAMLTHPETGEKFTNKILKLLFNREFKNLRVSVQKVYAGMNTDLRGARLDVCIEGDCVSIEGDEIPSVYDVEPDQNNKAKDIAAFPRRSRFYHAIIDSRSLKSGEDFGKLKQVYVIFICNYDPFGYDRVLYTIKNRCLEEPEMNYDDGAETIVLYTKGTKGTISEGLRQFLNYMENTDQNNAVNEDLKDIQKMVDVVKRDGEVSLQYMKSFEHDQLMYAQGEAAGREDGLRAGRLAEIKNTEREKKRADMAQSRIKELEAELKKYRKKTTV</sequence>
<evidence type="ECO:0000256" key="1">
    <source>
        <dbReference type="SAM" id="Coils"/>
    </source>
</evidence>
<dbReference type="EMBL" id="QRZI01000003">
    <property type="protein sequence ID" value="RGV65079.1"/>
    <property type="molecule type" value="Genomic_DNA"/>
</dbReference>
<dbReference type="Proteomes" id="UP000261222">
    <property type="component" value="Unassembled WGS sequence"/>
</dbReference>
<evidence type="ECO:0000313" key="3">
    <source>
        <dbReference type="EMBL" id="RGQ07865.1"/>
    </source>
</evidence>
<evidence type="ECO:0000313" key="9">
    <source>
        <dbReference type="Proteomes" id="UP000283585"/>
    </source>
</evidence>
<evidence type="ECO:0000313" key="6">
    <source>
        <dbReference type="EMBL" id="RHE71909.1"/>
    </source>
</evidence>
<dbReference type="EMBL" id="QSUB01000001">
    <property type="protein sequence ID" value="RGN07714.1"/>
    <property type="molecule type" value="Genomic_DNA"/>
</dbReference>
<evidence type="ECO:0000313" key="5">
    <source>
        <dbReference type="EMBL" id="RHE14044.1"/>
    </source>
</evidence>
<feature type="coiled-coil region" evidence="1">
    <location>
        <begin position="260"/>
        <end position="287"/>
    </location>
</feature>
<gene>
    <name evidence="6" type="ORF">DW723_12955</name>
    <name evidence="5" type="ORF">DW767_05855</name>
    <name evidence="4" type="ORF">DWW07_05370</name>
    <name evidence="3" type="ORF">DWZ12_01320</name>
    <name evidence="2" type="ORF">DXB81_04225</name>
</gene>
<name>A0A395X975_9FIRM</name>
<dbReference type="EMBL" id="QSJW01000003">
    <property type="protein sequence ID" value="RHE14044.1"/>
    <property type="molecule type" value="Genomic_DNA"/>
</dbReference>
<dbReference type="InterPro" id="IPR010106">
    <property type="entry name" value="RpnA"/>
</dbReference>
<dbReference type="EMBL" id="QSKO01000021">
    <property type="protein sequence ID" value="RHE71909.1"/>
    <property type="molecule type" value="Genomic_DNA"/>
</dbReference>
<accession>A0A395X975</accession>
<dbReference type="Proteomes" id="UP000283928">
    <property type="component" value="Unassembled WGS sequence"/>
</dbReference>
<evidence type="ECO:0000313" key="11">
    <source>
        <dbReference type="Proteomes" id="UP000284644"/>
    </source>
</evidence>
<evidence type="ECO:0000313" key="8">
    <source>
        <dbReference type="Proteomes" id="UP000265828"/>
    </source>
</evidence>
<dbReference type="AlphaFoldDB" id="A0A395X975"/>
<dbReference type="Proteomes" id="UP000284644">
    <property type="component" value="Unassembled WGS sequence"/>
</dbReference>
<evidence type="ECO:0000313" key="2">
    <source>
        <dbReference type="EMBL" id="RGN07714.1"/>
    </source>
</evidence>
<evidence type="ECO:0000313" key="10">
    <source>
        <dbReference type="Proteomes" id="UP000283928"/>
    </source>
</evidence>
<dbReference type="Proteomes" id="UP000265828">
    <property type="component" value="Unassembled WGS sequence"/>
</dbReference>
<evidence type="ECO:0000313" key="4">
    <source>
        <dbReference type="EMBL" id="RGV65079.1"/>
    </source>
</evidence>
<reference evidence="7 8" key="1">
    <citation type="submission" date="2018-08" db="EMBL/GenBank/DDBJ databases">
        <title>A genome reference for cultivated species of the human gut microbiota.</title>
        <authorList>
            <person name="Zou Y."/>
            <person name="Xue W."/>
            <person name="Luo G."/>
        </authorList>
    </citation>
    <scope>NUCLEOTIDE SEQUENCE [LARGE SCALE GENOMIC DNA]</scope>
    <source>
        <strain evidence="4 8">AF14-23</strain>
        <strain evidence="3 9">AF29-2BH</strain>
        <strain evidence="6 10">AM27-32LB</strain>
        <strain evidence="5 11">AM29-25AC</strain>
        <strain evidence="2 7">OM06-11AA</strain>
    </source>
</reference>
<proteinExistence type="predicted"/>
<evidence type="ECO:0000313" key="7">
    <source>
        <dbReference type="Proteomes" id="UP000261222"/>
    </source>
</evidence>